<comment type="caution">
    <text evidence="3">The sequence shown here is derived from an EMBL/GenBank/DDBJ whole genome shotgun (WGS) entry which is preliminary data.</text>
</comment>
<dbReference type="PANTHER" id="PTHR21694">
    <property type="entry name" value="COILED-COIL DOMAIN-CONTAINING PROTEIN 63"/>
    <property type="match status" value="1"/>
</dbReference>
<keyword evidence="4" id="KW-1185">Reference proteome</keyword>
<keyword evidence="1" id="KW-0175">Coiled coil</keyword>
<gene>
    <name evidence="3" type="ORF">R1sor_021912</name>
</gene>
<name>A0ABD3GM63_9MARC</name>
<organism evidence="3 4">
    <name type="scientific">Riccia sorocarpa</name>
    <dbReference type="NCBI Taxonomy" id="122646"/>
    <lineage>
        <taxon>Eukaryota</taxon>
        <taxon>Viridiplantae</taxon>
        <taxon>Streptophyta</taxon>
        <taxon>Embryophyta</taxon>
        <taxon>Marchantiophyta</taxon>
        <taxon>Marchantiopsida</taxon>
        <taxon>Marchantiidae</taxon>
        <taxon>Marchantiales</taxon>
        <taxon>Ricciaceae</taxon>
        <taxon>Riccia</taxon>
    </lineage>
</organism>
<dbReference type="PANTHER" id="PTHR21694:SF18">
    <property type="entry name" value="COILED-COIL DOMAIN-CONTAINING PROTEIN 63"/>
    <property type="match status" value="1"/>
</dbReference>
<evidence type="ECO:0000313" key="4">
    <source>
        <dbReference type="Proteomes" id="UP001633002"/>
    </source>
</evidence>
<evidence type="ECO:0000256" key="2">
    <source>
        <dbReference type="SAM" id="MobiDB-lite"/>
    </source>
</evidence>
<sequence>MSTDKPRVHFGDDVEDEEEEIDYTKPRSPKSPKTMALEQRRPTPGVLQHLKPAVHITNIPTAMNVAAAFTIPQAPKPPPPKIPPEEEDVLAEIARLRENVSYMTANIELEAKRLNELDQVTQEMSTREWDSRKLMGGVFAPRDKEHHNAIYICILENRLEKEESLREIFSIQDEGNLIIRFVSKPYTKKYEKVIEIRAFMKTQDVLGLETKDIDPVLPELLAARARHAELLRNVQALNAEIESAAAARLGSFMDSSDDDEGNPFDDMFSKFTENDFLRLIKELKRQIYSVFKEVGLQSFDENLETAIMDGTVHDDSLELAISKLFSKTENFIEEISEPVGLNETSVQRILRESIQMTASLKVMH</sequence>
<accession>A0ABD3GM63</accession>
<dbReference type="InterPro" id="IPR051876">
    <property type="entry name" value="ODA-DC/CCD"/>
</dbReference>
<evidence type="ECO:0000256" key="1">
    <source>
        <dbReference type="SAM" id="Coils"/>
    </source>
</evidence>
<protein>
    <submittedName>
        <fullName evidence="3">Uncharacterized protein</fullName>
    </submittedName>
</protein>
<feature type="region of interest" description="Disordered" evidence="2">
    <location>
        <begin position="1"/>
        <end position="38"/>
    </location>
</feature>
<dbReference type="AlphaFoldDB" id="A0ABD3GM63"/>
<dbReference type="Proteomes" id="UP001633002">
    <property type="component" value="Unassembled WGS sequence"/>
</dbReference>
<reference evidence="3 4" key="1">
    <citation type="submission" date="2024-09" db="EMBL/GenBank/DDBJ databases">
        <title>Chromosome-scale assembly of Riccia sorocarpa.</title>
        <authorList>
            <person name="Paukszto L."/>
        </authorList>
    </citation>
    <scope>NUCLEOTIDE SEQUENCE [LARGE SCALE GENOMIC DNA]</scope>
    <source>
        <strain evidence="3">LP-2024</strain>
        <tissue evidence="3">Aerial parts of the thallus</tissue>
    </source>
</reference>
<feature type="compositionally biased region" description="Basic and acidic residues" evidence="2">
    <location>
        <begin position="1"/>
        <end position="12"/>
    </location>
</feature>
<evidence type="ECO:0000313" key="3">
    <source>
        <dbReference type="EMBL" id="KAL3678956.1"/>
    </source>
</evidence>
<proteinExistence type="predicted"/>
<feature type="coiled-coil region" evidence="1">
    <location>
        <begin position="220"/>
        <end position="247"/>
    </location>
</feature>
<dbReference type="EMBL" id="JBJQOH010000007">
    <property type="protein sequence ID" value="KAL3678956.1"/>
    <property type="molecule type" value="Genomic_DNA"/>
</dbReference>